<reference evidence="2 3" key="1">
    <citation type="submission" date="2018-06" db="EMBL/GenBank/DDBJ databases">
        <title>Draft genome sequence of Modestobacter versicolor CP153-2.</title>
        <authorList>
            <person name="Gundlapally S.R."/>
        </authorList>
    </citation>
    <scope>NUCLEOTIDE SEQUENCE [LARGE SCALE GENOMIC DNA]</scope>
    <source>
        <strain evidence="2 3">CP153-2</strain>
    </source>
</reference>
<dbReference type="Proteomes" id="UP000247602">
    <property type="component" value="Unassembled WGS sequence"/>
</dbReference>
<name>A0A323V5D1_9ACTN</name>
<dbReference type="EMBL" id="QKNV01000233">
    <property type="protein sequence ID" value="PZA20019.1"/>
    <property type="molecule type" value="Genomic_DNA"/>
</dbReference>
<evidence type="ECO:0000256" key="1">
    <source>
        <dbReference type="SAM" id="MobiDB-lite"/>
    </source>
</evidence>
<organism evidence="2 3">
    <name type="scientific">Modestobacter versicolor</name>
    <dbReference type="NCBI Taxonomy" id="429133"/>
    <lineage>
        <taxon>Bacteria</taxon>
        <taxon>Bacillati</taxon>
        <taxon>Actinomycetota</taxon>
        <taxon>Actinomycetes</taxon>
        <taxon>Geodermatophilales</taxon>
        <taxon>Geodermatophilaceae</taxon>
        <taxon>Modestobacter</taxon>
    </lineage>
</organism>
<comment type="caution">
    <text evidence="2">The sequence shown here is derived from an EMBL/GenBank/DDBJ whole genome shotgun (WGS) entry which is preliminary data.</text>
</comment>
<evidence type="ECO:0000313" key="3">
    <source>
        <dbReference type="Proteomes" id="UP000247602"/>
    </source>
</evidence>
<protein>
    <submittedName>
        <fullName evidence="2">Uncharacterized protein</fullName>
    </submittedName>
</protein>
<dbReference type="AlphaFoldDB" id="A0A323V5D1"/>
<keyword evidence="3" id="KW-1185">Reference proteome</keyword>
<sequence length="101" mass="9823">RPHELAGPRPGTAAGVTPTEPVQAGSSVPAPSQVPDRPLVTPVSVPPAPAAPSDGSRSGGALVLATLPAPPVQPSLADLVSSAPLQTLQDGSDTEPSVSPA</sequence>
<feature type="region of interest" description="Disordered" evidence="1">
    <location>
        <begin position="1"/>
        <end position="62"/>
    </location>
</feature>
<accession>A0A323V5D1</accession>
<feature type="compositionally biased region" description="Low complexity" evidence="1">
    <location>
        <begin position="51"/>
        <end position="61"/>
    </location>
</feature>
<feature type="non-terminal residue" evidence="2">
    <location>
        <position position="1"/>
    </location>
</feature>
<gene>
    <name evidence="2" type="ORF">DMO24_17590</name>
</gene>
<dbReference type="RefSeq" id="WP_220036040.1">
    <property type="nucleotide sequence ID" value="NZ_QKNV01000233.1"/>
</dbReference>
<evidence type="ECO:0000313" key="2">
    <source>
        <dbReference type="EMBL" id="PZA20019.1"/>
    </source>
</evidence>
<proteinExistence type="predicted"/>